<name>A0ABN0JGC1_9GAMM</name>
<dbReference type="PIRSF" id="PIRSF000398">
    <property type="entry name" value="M_m6A_EcoRV"/>
    <property type="match status" value="1"/>
</dbReference>
<dbReference type="InterPro" id="IPR029063">
    <property type="entry name" value="SAM-dependent_MTases_sf"/>
</dbReference>
<dbReference type="RefSeq" id="WP_004653683.1">
    <property type="nucleotide sequence ID" value="NZ_KB849179.1"/>
</dbReference>
<evidence type="ECO:0000256" key="2">
    <source>
        <dbReference type="ARBA" id="ARBA00022679"/>
    </source>
</evidence>
<accession>A0ABN0JGC1</accession>
<reference evidence="4 5" key="1">
    <citation type="submission" date="2013-02" db="EMBL/GenBank/DDBJ databases">
        <title>The Genome Sequence of Acinetobacter sp. NIPH 809.</title>
        <authorList>
            <consortium name="The Broad Institute Genome Sequencing Platform"/>
            <consortium name="The Broad Institute Genome Sequencing Center for Infectious Disease"/>
            <person name="Cerqueira G."/>
            <person name="Feldgarden M."/>
            <person name="Courvalin P."/>
            <person name="Perichon B."/>
            <person name="Grillot-Courvalin C."/>
            <person name="Clermont D."/>
            <person name="Rocha E."/>
            <person name="Yoon E.-J."/>
            <person name="Nemec A."/>
            <person name="Walker B."/>
            <person name="Young S.K."/>
            <person name="Zeng Q."/>
            <person name="Gargeya S."/>
            <person name="Fitzgerald M."/>
            <person name="Haas B."/>
            <person name="Abouelleil A."/>
            <person name="Alvarado L."/>
            <person name="Arachchi H.M."/>
            <person name="Berlin A.M."/>
            <person name="Chapman S.B."/>
            <person name="Dewar J."/>
            <person name="Goldberg J."/>
            <person name="Griggs A."/>
            <person name="Gujja S."/>
            <person name="Hansen M."/>
            <person name="Howarth C."/>
            <person name="Imamovic A."/>
            <person name="Larimer J."/>
            <person name="McCowan C."/>
            <person name="Murphy C."/>
            <person name="Neiman D."/>
            <person name="Pearson M."/>
            <person name="Priest M."/>
            <person name="Roberts A."/>
            <person name="Saif S."/>
            <person name="Shea T."/>
            <person name="Sisk P."/>
            <person name="Sykes S."/>
            <person name="Wortman J."/>
            <person name="Nusbaum C."/>
            <person name="Birren B."/>
        </authorList>
    </citation>
    <scope>NUCLEOTIDE SEQUENCE [LARGE SCALE GENOMIC DNA]</scope>
    <source>
        <strain evidence="4 5">NIPH 809</strain>
    </source>
</reference>
<dbReference type="PRINTS" id="PR00505">
    <property type="entry name" value="D12N6MTFRASE"/>
</dbReference>
<dbReference type="InterPro" id="IPR012327">
    <property type="entry name" value="MeTrfase_D12"/>
</dbReference>
<keyword evidence="3" id="KW-0949">S-adenosyl-L-methionine</keyword>
<dbReference type="InterPro" id="IPR012263">
    <property type="entry name" value="M_m6A_EcoRV"/>
</dbReference>
<dbReference type="Proteomes" id="UP000013034">
    <property type="component" value="Unassembled WGS sequence"/>
</dbReference>
<dbReference type="EMBL" id="APOI01000014">
    <property type="protein sequence ID" value="ENU24231.1"/>
    <property type="molecule type" value="Genomic_DNA"/>
</dbReference>
<evidence type="ECO:0000313" key="4">
    <source>
        <dbReference type="EMBL" id="ENU24231.1"/>
    </source>
</evidence>
<dbReference type="PANTHER" id="PTHR30481">
    <property type="entry name" value="DNA ADENINE METHYLASE"/>
    <property type="match status" value="1"/>
</dbReference>
<keyword evidence="2" id="KW-0808">Transferase</keyword>
<comment type="caution">
    <text evidence="4">The sequence shown here is derived from an EMBL/GenBank/DDBJ whole genome shotgun (WGS) entry which is preliminary data.</text>
</comment>
<dbReference type="Pfam" id="PF02086">
    <property type="entry name" value="MethyltransfD12"/>
    <property type="match status" value="1"/>
</dbReference>
<keyword evidence="1" id="KW-0489">Methyltransferase</keyword>
<dbReference type="SUPFAM" id="SSF53335">
    <property type="entry name" value="S-adenosyl-L-methionine-dependent methyltransferases"/>
    <property type="match status" value="1"/>
</dbReference>
<evidence type="ECO:0000256" key="3">
    <source>
        <dbReference type="ARBA" id="ARBA00022691"/>
    </source>
</evidence>
<protein>
    <recommendedName>
        <fullName evidence="6">Site-specific DNA-methyltransferase (adenine-specific)</fullName>
    </recommendedName>
</protein>
<evidence type="ECO:0000256" key="1">
    <source>
        <dbReference type="ARBA" id="ARBA00022603"/>
    </source>
</evidence>
<proteinExistence type="predicted"/>
<keyword evidence="5" id="KW-1185">Reference proteome</keyword>
<dbReference type="Gene3D" id="3.40.50.150">
    <property type="entry name" value="Vaccinia Virus protein VP39"/>
    <property type="match status" value="2"/>
</dbReference>
<organism evidence="4 5">
    <name type="scientific">Acinetobacter proteolyticus</name>
    <dbReference type="NCBI Taxonomy" id="1776741"/>
    <lineage>
        <taxon>Bacteria</taxon>
        <taxon>Pseudomonadati</taxon>
        <taxon>Pseudomonadota</taxon>
        <taxon>Gammaproteobacteria</taxon>
        <taxon>Moraxellales</taxon>
        <taxon>Moraxellaceae</taxon>
        <taxon>Acinetobacter</taxon>
    </lineage>
</organism>
<evidence type="ECO:0000313" key="5">
    <source>
        <dbReference type="Proteomes" id="UP000013034"/>
    </source>
</evidence>
<sequence length="279" mass="32101">MSSLKHPLIRYHGGKFRIADWIISYFPRHKTYVEPFGGGGSVLLCKEPSQIEVYNDLDGEVVNLFRVLRNTEHRLQLEKQLYLTPFARAEFHLAYEDTNCPVEQARRMIVRAQMGFGSAGATKGSTGFRMAGGRQKNYEIQLWDQYPNRLAEYAQRLKRVLIENQEAAKIISLYDNEDTLFFVDPPYVRSTRTANVVAYRYEMSDGDHIELLDQLNQVKGKVLITGYEHEIYNEKLSHWKKLTKRVQASGKMGGVSRQECLWINPRASVNSDLFSGVNV</sequence>
<gene>
    <name evidence="4" type="ORF">F993_01547</name>
</gene>
<evidence type="ECO:0008006" key="6">
    <source>
        <dbReference type="Google" id="ProtNLM"/>
    </source>
</evidence>
<dbReference type="PANTHER" id="PTHR30481:SF4">
    <property type="entry name" value="SITE-SPECIFIC DNA-METHYLTRANSFERASE (ADENINE-SPECIFIC)"/>
    <property type="match status" value="1"/>
</dbReference>